<organism evidence="6 7">
    <name type="scientific">Marinobacterium aestuariivivens</name>
    <dbReference type="NCBI Taxonomy" id="1698799"/>
    <lineage>
        <taxon>Bacteria</taxon>
        <taxon>Pseudomonadati</taxon>
        <taxon>Pseudomonadota</taxon>
        <taxon>Gammaproteobacteria</taxon>
        <taxon>Oceanospirillales</taxon>
        <taxon>Oceanospirillaceae</taxon>
        <taxon>Marinobacterium</taxon>
    </lineage>
</organism>
<dbReference type="RefSeq" id="WP_379913213.1">
    <property type="nucleotide sequence ID" value="NZ_JBHSWE010000001.1"/>
</dbReference>
<dbReference type="InterPro" id="IPR027417">
    <property type="entry name" value="P-loop_NTPase"/>
</dbReference>
<dbReference type="PROSITE" id="PS50045">
    <property type="entry name" value="SIGMA54_INTERACT_4"/>
    <property type="match status" value="1"/>
</dbReference>
<keyword evidence="4" id="KW-0804">Transcription</keyword>
<sequence>MGSRSQGPFVAVNCGAIPESMLEAELFGFEKGAFTGAGRQHRGRFEQAHRGTLLLDEIGEMPLAAQVSLLRVLEEKAVSRIGGEQPVPVDVRVIAATHQPLEERVDAGLFREDLLFRLNVLLVRLPPLRDRPRDIELLARHFLARSRRDMGDRAAPPRLNAGAVDWLQAYPWPGNVRELRNLMARLAVRLVSAK</sequence>
<gene>
    <name evidence="6" type="ORF">ACFQDL_20320</name>
</gene>
<accession>A0ABW2A3Q3</accession>
<evidence type="ECO:0000256" key="4">
    <source>
        <dbReference type="ARBA" id="ARBA00023163"/>
    </source>
</evidence>
<evidence type="ECO:0000259" key="5">
    <source>
        <dbReference type="PROSITE" id="PS50045"/>
    </source>
</evidence>
<evidence type="ECO:0000313" key="7">
    <source>
        <dbReference type="Proteomes" id="UP001596422"/>
    </source>
</evidence>
<keyword evidence="3" id="KW-0805">Transcription regulation</keyword>
<reference evidence="7" key="1">
    <citation type="journal article" date="2019" name="Int. J. Syst. Evol. Microbiol.">
        <title>The Global Catalogue of Microorganisms (GCM) 10K type strain sequencing project: providing services to taxonomists for standard genome sequencing and annotation.</title>
        <authorList>
            <consortium name="The Broad Institute Genomics Platform"/>
            <consortium name="The Broad Institute Genome Sequencing Center for Infectious Disease"/>
            <person name="Wu L."/>
            <person name="Ma J."/>
        </authorList>
    </citation>
    <scope>NUCLEOTIDE SEQUENCE [LARGE SCALE GENOMIC DNA]</scope>
    <source>
        <strain evidence="7">NBRC 111756</strain>
    </source>
</reference>
<dbReference type="Gene3D" id="3.40.50.300">
    <property type="entry name" value="P-loop containing nucleotide triphosphate hydrolases"/>
    <property type="match status" value="1"/>
</dbReference>
<dbReference type="InterPro" id="IPR002078">
    <property type="entry name" value="Sigma_54_int"/>
</dbReference>
<dbReference type="PANTHER" id="PTHR32071">
    <property type="entry name" value="TRANSCRIPTIONAL REGULATORY PROTEIN"/>
    <property type="match status" value="1"/>
</dbReference>
<evidence type="ECO:0000256" key="3">
    <source>
        <dbReference type="ARBA" id="ARBA00023015"/>
    </source>
</evidence>
<dbReference type="Pfam" id="PF00158">
    <property type="entry name" value="Sigma54_activat"/>
    <property type="match status" value="1"/>
</dbReference>
<keyword evidence="2" id="KW-0067">ATP-binding</keyword>
<dbReference type="CDD" id="cd00009">
    <property type="entry name" value="AAA"/>
    <property type="match status" value="1"/>
</dbReference>
<evidence type="ECO:0000256" key="1">
    <source>
        <dbReference type="ARBA" id="ARBA00022741"/>
    </source>
</evidence>
<dbReference type="Gene3D" id="1.10.8.60">
    <property type="match status" value="1"/>
</dbReference>
<dbReference type="InterPro" id="IPR025944">
    <property type="entry name" value="Sigma_54_int_dom_CS"/>
</dbReference>
<dbReference type="Proteomes" id="UP001596422">
    <property type="component" value="Unassembled WGS sequence"/>
</dbReference>
<keyword evidence="7" id="KW-1185">Reference proteome</keyword>
<evidence type="ECO:0000313" key="6">
    <source>
        <dbReference type="EMBL" id="MFC6672148.1"/>
    </source>
</evidence>
<feature type="domain" description="Sigma-54 factor interaction" evidence="5">
    <location>
        <begin position="1"/>
        <end position="188"/>
    </location>
</feature>
<protein>
    <submittedName>
        <fullName evidence="6">Sigma 54-interacting transcriptional regulator</fullName>
    </submittedName>
</protein>
<dbReference type="InterPro" id="IPR058031">
    <property type="entry name" value="AAA_lid_NorR"/>
</dbReference>
<keyword evidence="1" id="KW-0547">Nucleotide-binding</keyword>
<dbReference type="EMBL" id="JBHSWE010000001">
    <property type="protein sequence ID" value="MFC6672148.1"/>
    <property type="molecule type" value="Genomic_DNA"/>
</dbReference>
<dbReference type="SUPFAM" id="SSF52540">
    <property type="entry name" value="P-loop containing nucleoside triphosphate hydrolases"/>
    <property type="match status" value="1"/>
</dbReference>
<evidence type="ECO:0000256" key="2">
    <source>
        <dbReference type="ARBA" id="ARBA00022840"/>
    </source>
</evidence>
<name>A0ABW2A3Q3_9GAMM</name>
<dbReference type="PROSITE" id="PS00688">
    <property type="entry name" value="SIGMA54_INTERACT_3"/>
    <property type="match status" value="1"/>
</dbReference>
<proteinExistence type="predicted"/>
<dbReference type="Pfam" id="PF25601">
    <property type="entry name" value="AAA_lid_14"/>
    <property type="match status" value="1"/>
</dbReference>
<comment type="caution">
    <text evidence="6">The sequence shown here is derived from an EMBL/GenBank/DDBJ whole genome shotgun (WGS) entry which is preliminary data.</text>
</comment>